<reference evidence="10" key="1">
    <citation type="submission" date="2020-11" db="EMBL/GenBank/DDBJ databases">
        <authorList>
            <person name="Tran Van P."/>
        </authorList>
    </citation>
    <scope>NUCLEOTIDE SEQUENCE</scope>
</reference>
<keyword evidence="3" id="KW-0349">Heme</keyword>
<dbReference type="Gene3D" id="1.10.630.10">
    <property type="entry name" value="Cytochrome P450"/>
    <property type="match status" value="1"/>
</dbReference>
<dbReference type="EMBL" id="OC942923">
    <property type="protein sequence ID" value="CAD7662497.1"/>
    <property type="molecule type" value="Genomic_DNA"/>
</dbReference>
<dbReference type="GO" id="GO:0020037">
    <property type="term" value="F:heme binding"/>
    <property type="evidence" value="ECO:0007669"/>
    <property type="project" value="InterPro"/>
</dbReference>
<dbReference type="InterPro" id="IPR036396">
    <property type="entry name" value="Cyt_P450_sf"/>
</dbReference>
<dbReference type="PRINTS" id="PR00464">
    <property type="entry name" value="EP450II"/>
</dbReference>
<feature type="non-terminal residue" evidence="10">
    <location>
        <position position="1"/>
    </location>
</feature>
<evidence type="ECO:0000256" key="1">
    <source>
        <dbReference type="ARBA" id="ARBA00001971"/>
    </source>
</evidence>
<keyword evidence="6" id="KW-0408">Iron</keyword>
<keyword evidence="11" id="KW-1185">Reference proteome</keyword>
<accession>A0A7R9QYI3</accession>
<keyword evidence="7" id="KW-0503">Monooxygenase</keyword>
<dbReference type="GO" id="GO:0016705">
    <property type="term" value="F:oxidoreductase activity, acting on paired donors, with incorporation or reduction of molecular oxygen"/>
    <property type="evidence" value="ECO:0007669"/>
    <property type="project" value="InterPro"/>
</dbReference>
<evidence type="ECO:0000256" key="8">
    <source>
        <dbReference type="SAM" id="MobiDB-lite"/>
    </source>
</evidence>
<dbReference type="PANTHER" id="PTHR24302:SF15">
    <property type="entry name" value="FATTY-ACID PEROXYGENASE"/>
    <property type="match status" value="1"/>
</dbReference>
<dbReference type="InterPro" id="IPR050705">
    <property type="entry name" value="Cytochrome_P450_3A"/>
</dbReference>
<evidence type="ECO:0000313" key="10">
    <source>
        <dbReference type="EMBL" id="CAD7662497.1"/>
    </source>
</evidence>
<sequence length="293" mass="34452">MEILLNSWIFYTILSTIPLIYWYLTRNHNYWNKLGVKGPKPIIGFGTVLYQFFREKSYIELDWIHKYGKIYGTFEGNEPILTVGEPELIKNILVKDFHVFNYRSTNTILESKAHPILVNNLLATNGNQWKRIRSIVSPTFSSGRMKKMFPMIKQCLNELLNTLEMYANDKKEVDMKLMYENLTMDVISTCAFATKTNSYKDPNSPFIKNAHKSLNPKSYRLVLSIMLPKFVMKFINMKHTIEETCCEFFFKLTRLIINDRKNKKDKANEVSDEFDSNESHHVNEGKEELEIQK</sequence>
<keyword evidence="5" id="KW-0560">Oxidoreductase</keyword>
<evidence type="ECO:0000256" key="7">
    <source>
        <dbReference type="ARBA" id="ARBA00023033"/>
    </source>
</evidence>
<evidence type="ECO:0000256" key="6">
    <source>
        <dbReference type="ARBA" id="ARBA00023004"/>
    </source>
</evidence>
<dbReference type="InterPro" id="IPR002402">
    <property type="entry name" value="Cyt_P450_E_grp-II"/>
</dbReference>
<keyword evidence="4" id="KW-0479">Metal-binding</keyword>
<evidence type="ECO:0000256" key="5">
    <source>
        <dbReference type="ARBA" id="ARBA00023002"/>
    </source>
</evidence>
<dbReference type="EMBL" id="CAJPVJ010028098">
    <property type="protein sequence ID" value="CAG2179633.1"/>
    <property type="molecule type" value="Genomic_DNA"/>
</dbReference>
<keyword evidence="9" id="KW-1133">Transmembrane helix</keyword>
<dbReference type="GO" id="GO:0005506">
    <property type="term" value="F:iron ion binding"/>
    <property type="evidence" value="ECO:0007669"/>
    <property type="project" value="InterPro"/>
</dbReference>
<dbReference type="InterPro" id="IPR001128">
    <property type="entry name" value="Cyt_P450"/>
</dbReference>
<feature type="region of interest" description="Disordered" evidence="8">
    <location>
        <begin position="263"/>
        <end position="293"/>
    </location>
</feature>
<protein>
    <recommendedName>
        <fullName evidence="12">Cytochrome P450</fullName>
    </recommendedName>
</protein>
<evidence type="ECO:0000256" key="3">
    <source>
        <dbReference type="ARBA" id="ARBA00022617"/>
    </source>
</evidence>
<dbReference type="AlphaFoldDB" id="A0A7R9QYI3"/>
<dbReference type="SUPFAM" id="SSF48264">
    <property type="entry name" value="Cytochrome P450"/>
    <property type="match status" value="1"/>
</dbReference>
<comment type="similarity">
    <text evidence="2">Belongs to the cytochrome P450 family.</text>
</comment>
<evidence type="ECO:0000313" key="11">
    <source>
        <dbReference type="Proteomes" id="UP000728032"/>
    </source>
</evidence>
<proteinExistence type="inferred from homology"/>
<dbReference type="GO" id="GO:0008395">
    <property type="term" value="F:steroid hydroxylase activity"/>
    <property type="evidence" value="ECO:0007669"/>
    <property type="project" value="TreeGrafter"/>
</dbReference>
<organism evidence="10">
    <name type="scientific">Oppiella nova</name>
    <dbReference type="NCBI Taxonomy" id="334625"/>
    <lineage>
        <taxon>Eukaryota</taxon>
        <taxon>Metazoa</taxon>
        <taxon>Ecdysozoa</taxon>
        <taxon>Arthropoda</taxon>
        <taxon>Chelicerata</taxon>
        <taxon>Arachnida</taxon>
        <taxon>Acari</taxon>
        <taxon>Acariformes</taxon>
        <taxon>Sarcoptiformes</taxon>
        <taxon>Oribatida</taxon>
        <taxon>Brachypylina</taxon>
        <taxon>Oppioidea</taxon>
        <taxon>Oppiidae</taxon>
        <taxon>Oppiella</taxon>
    </lineage>
</organism>
<keyword evidence="9" id="KW-0812">Transmembrane</keyword>
<evidence type="ECO:0000256" key="9">
    <source>
        <dbReference type="SAM" id="Phobius"/>
    </source>
</evidence>
<name>A0A7R9QYI3_9ACAR</name>
<comment type="cofactor">
    <cofactor evidence="1">
        <name>heme</name>
        <dbReference type="ChEBI" id="CHEBI:30413"/>
    </cofactor>
</comment>
<feature type="transmembrane region" description="Helical" evidence="9">
    <location>
        <begin position="6"/>
        <end position="24"/>
    </location>
</feature>
<gene>
    <name evidence="10" type="ORF">ONB1V03_LOCUS19057</name>
</gene>
<evidence type="ECO:0008006" key="12">
    <source>
        <dbReference type="Google" id="ProtNLM"/>
    </source>
</evidence>
<dbReference type="PANTHER" id="PTHR24302">
    <property type="entry name" value="CYTOCHROME P450 FAMILY 3"/>
    <property type="match status" value="1"/>
</dbReference>
<dbReference type="OrthoDB" id="6433566at2759"/>
<dbReference type="Proteomes" id="UP000728032">
    <property type="component" value="Unassembled WGS sequence"/>
</dbReference>
<feature type="compositionally biased region" description="Basic and acidic residues" evidence="8">
    <location>
        <begin position="277"/>
        <end position="293"/>
    </location>
</feature>
<keyword evidence="9" id="KW-0472">Membrane</keyword>
<dbReference type="Pfam" id="PF00067">
    <property type="entry name" value="p450"/>
    <property type="match status" value="1"/>
</dbReference>
<evidence type="ECO:0000256" key="2">
    <source>
        <dbReference type="ARBA" id="ARBA00010617"/>
    </source>
</evidence>
<evidence type="ECO:0000256" key="4">
    <source>
        <dbReference type="ARBA" id="ARBA00022723"/>
    </source>
</evidence>